<sequence>CVITTSFKLSSINIEPNFQAEQISCSLVWHVIYVDTALDIKMPWYQLGHYLKQDLYDRCPKRNVMDQDNKSSNLLNLTVSNTKPLKKSKHSILQNATTDQGMTVYKGGYTLTLTQMTQISCAIKVCKELIKNLHRDGLDRGFIATFNNTMVIRQGFTKDEELLHRSLDRLINGGTRIYDSMVDSVKAFRNNGDRTHPWILIVVTDGDDTSSCANEVSRLFTNESSNFLFVLGLGDNVNSKRLEESYHFKSLSPTSLSVGNVSTSWAEIRSQRELSKLTIDYALLIDVSGSMKNKILPN</sequence>
<evidence type="ECO:0000313" key="2">
    <source>
        <dbReference type="Proteomes" id="UP000789860"/>
    </source>
</evidence>
<evidence type="ECO:0000313" key="1">
    <source>
        <dbReference type="EMBL" id="CAG8622529.1"/>
    </source>
</evidence>
<accession>A0ACA9N121</accession>
<keyword evidence="2" id="KW-1185">Reference proteome</keyword>
<dbReference type="Proteomes" id="UP000789860">
    <property type="component" value="Unassembled WGS sequence"/>
</dbReference>
<comment type="caution">
    <text evidence="1">The sequence shown here is derived from an EMBL/GenBank/DDBJ whole genome shotgun (WGS) entry which is preliminary data.</text>
</comment>
<feature type="non-terminal residue" evidence="1">
    <location>
        <position position="1"/>
    </location>
</feature>
<proteinExistence type="predicted"/>
<gene>
    <name evidence="1" type="ORF">SCALOS_LOCUS7695</name>
</gene>
<feature type="non-terminal residue" evidence="1">
    <location>
        <position position="298"/>
    </location>
</feature>
<reference evidence="1" key="1">
    <citation type="submission" date="2021-06" db="EMBL/GenBank/DDBJ databases">
        <authorList>
            <person name="Kallberg Y."/>
            <person name="Tangrot J."/>
            <person name="Rosling A."/>
        </authorList>
    </citation>
    <scope>NUCLEOTIDE SEQUENCE</scope>
    <source>
        <strain evidence="1">AU212A</strain>
    </source>
</reference>
<name>A0ACA9N121_9GLOM</name>
<dbReference type="EMBL" id="CAJVPM010017991">
    <property type="protein sequence ID" value="CAG8622529.1"/>
    <property type="molecule type" value="Genomic_DNA"/>
</dbReference>
<protein>
    <submittedName>
        <fullName evidence="1">5144_t:CDS:1</fullName>
    </submittedName>
</protein>
<organism evidence="1 2">
    <name type="scientific">Scutellospora calospora</name>
    <dbReference type="NCBI Taxonomy" id="85575"/>
    <lineage>
        <taxon>Eukaryota</taxon>
        <taxon>Fungi</taxon>
        <taxon>Fungi incertae sedis</taxon>
        <taxon>Mucoromycota</taxon>
        <taxon>Glomeromycotina</taxon>
        <taxon>Glomeromycetes</taxon>
        <taxon>Diversisporales</taxon>
        <taxon>Gigasporaceae</taxon>
        <taxon>Scutellospora</taxon>
    </lineage>
</organism>